<accession>A0ACC2C477</accession>
<name>A0ACC2C477_DIPCM</name>
<dbReference type="EMBL" id="CM055103">
    <property type="protein sequence ID" value="KAJ7536849.1"/>
    <property type="molecule type" value="Genomic_DNA"/>
</dbReference>
<keyword evidence="2" id="KW-1185">Reference proteome</keyword>
<proteinExistence type="predicted"/>
<sequence>MAQCSLERHGRVFALKLLGNNEHWFTPSFFAEILSALKTVQDSDAGALVTTSEGKFFSNGLHLEWMKEDLEARVPVLVRGLEQVTLALLKLNVPSIASVCGHAAGGGLLFAMAHDHCCMRRDRGFLYCSAVDINFVIPPGSIALLKSKMTPKAFKNVVLSGVKFTAPMALDAGIIDSHHADANETFEAALKLATGLAERGWERAAYQALRLAMYSDVIEKLESNADSELIGFVNDS</sequence>
<organism evidence="1 2">
    <name type="scientific">Diphasiastrum complanatum</name>
    <name type="common">Issler's clubmoss</name>
    <name type="synonym">Lycopodium complanatum</name>
    <dbReference type="NCBI Taxonomy" id="34168"/>
    <lineage>
        <taxon>Eukaryota</taxon>
        <taxon>Viridiplantae</taxon>
        <taxon>Streptophyta</taxon>
        <taxon>Embryophyta</taxon>
        <taxon>Tracheophyta</taxon>
        <taxon>Lycopodiopsida</taxon>
        <taxon>Lycopodiales</taxon>
        <taxon>Lycopodiaceae</taxon>
        <taxon>Lycopodioideae</taxon>
        <taxon>Diphasiastrum</taxon>
    </lineage>
</organism>
<evidence type="ECO:0000313" key="2">
    <source>
        <dbReference type="Proteomes" id="UP001162992"/>
    </source>
</evidence>
<dbReference type="Proteomes" id="UP001162992">
    <property type="component" value="Chromosome 12"/>
</dbReference>
<evidence type="ECO:0000313" key="1">
    <source>
        <dbReference type="EMBL" id="KAJ7536849.1"/>
    </source>
</evidence>
<protein>
    <submittedName>
        <fullName evidence="1">Uncharacterized protein</fullName>
    </submittedName>
</protein>
<comment type="caution">
    <text evidence="1">The sequence shown here is derived from an EMBL/GenBank/DDBJ whole genome shotgun (WGS) entry which is preliminary data.</text>
</comment>
<gene>
    <name evidence="1" type="ORF">O6H91_12G084600</name>
</gene>
<reference evidence="2" key="1">
    <citation type="journal article" date="2024" name="Proc. Natl. Acad. Sci. U.S.A.">
        <title>Extraordinary preservation of gene collinearity over three hundred million years revealed in homosporous lycophytes.</title>
        <authorList>
            <person name="Li C."/>
            <person name="Wickell D."/>
            <person name="Kuo L.Y."/>
            <person name="Chen X."/>
            <person name="Nie B."/>
            <person name="Liao X."/>
            <person name="Peng D."/>
            <person name="Ji J."/>
            <person name="Jenkins J."/>
            <person name="Williams M."/>
            <person name="Shu S."/>
            <person name="Plott C."/>
            <person name="Barry K."/>
            <person name="Rajasekar S."/>
            <person name="Grimwood J."/>
            <person name="Han X."/>
            <person name="Sun S."/>
            <person name="Hou Z."/>
            <person name="He W."/>
            <person name="Dai G."/>
            <person name="Sun C."/>
            <person name="Schmutz J."/>
            <person name="Leebens-Mack J.H."/>
            <person name="Li F.W."/>
            <person name="Wang L."/>
        </authorList>
    </citation>
    <scope>NUCLEOTIDE SEQUENCE [LARGE SCALE GENOMIC DNA]</scope>
    <source>
        <strain evidence="2">cv. PW_Plant_1</strain>
    </source>
</reference>